<dbReference type="PANTHER" id="PTHR35564:SF4">
    <property type="entry name" value="CYTOPLASMIC PROTEIN"/>
    <property type="match status" value="1"/>
</dbReference>
<dbReference type="PANTHER" id="PTHR35564">
    <property type="match status" value="1"/>
</dbReference>
<dbReference type="InterPro" id="IPR010732">
    <property type="entry name" value="T6SS_TssG-like"/>
</dbReference>
<name>A0ABU6CXK1_9GAMM</name>
<protein>
    <submittedName>
        <fullName evidence="1">Type VI secretion system baseplate subunit TssG</fullName>
    </submittedName>
</protein>
<dbReference type="Proteomes" id="UP001308005">
    <property type="component" value="Unassembled WGS sequence"/>
</dbReference>
<accession>A0ABU6CXK1</accession>
<dbReference type="EMBL" id="JAYMYJ010000093">
    <property type="protein sequence ID" value="MEB4591272.1"/>
    <property type="molecule type" value="Genomic_DNA"/>
</dbReference>
<sequence length="344" mass="39237">MASADGNDPGAVDILPELGEQIRQYDFFAALRRLERQFAQHPRLGESLRPAEDAIRLGQEPSDLFAPSTLHSCQPDEDGRWRLKVLFFGLFGPQGPLPLHLTEYARERIRHARDHSLVDFLDLFHHRLLSLFYRAWANKEPTVQYDRPADNRFHAYIGSLLGIGVPELQNRDAMPDDNKLYFAAHLGSQTRHVSGLEALLKAFFQMPLHIEEFVGEWLKIPPESQSRLGRAAGGQLGMDAVLGRYSWQRQYKFRIRLGPMRLQEYEALLPGGDKLKLLGTIIRNYLGDDLNWDVQLALRKEEVPPARLGGYGRLGLTTWIATQTLTRDADDLAIGRERLRHDTV</sequence>
<keyword evidence="2" id="KW-1185">Reference proteome</keyword>
<reference evidence="2" key="1">
    <citation type="submission" date="2023-07" db="EMBL/GenBank/DDBJ databases">
        <title>The carbon used by Thiothrix.</title>
        <authorList>
            <person name="Chen L."/>
        </authorList>
    </citation>
    <scope>NUCLEOTIDE SEQUENCE [LARGE SCALE GENOMIC DNA]</scope>
</reference>
<dbReference type="RefSeq" id="WP_324694756.1">
    <property type="nucleotide sequence ID" value="NZ_JAYMYJ010000093.1"/>
</dbReference>
<dbReference type="NCBIfam" id="TIGR03347">
    <property type="entry name" value="VI_chp_1"/>
    <property type="match status" value="1"/>
</dbReference>
<proteinExistence type="predicted"/>
<gene>
    <name evidence="1" type="primary">tssG</name>
    <name evidence="1" type="ORF">VSS37_09810</name>
</gene>
<comment type="caution">
    <text evidence="1">The sequence shown here is derived from an EMBL/GenBank/DDBJ whole genome shotgun (WGS) entry which is preliminary data.</text>
</comment>
<dbReference type="Pfam" id="PF06996">
    <property type="entry name" value="T6SS_TssG"/>
    <property type="match status" value="1"/>
</dbReference>
<organism evidence="1 2">
    <name type="scientific">Candidatus Thiothrix phosphatis</name>
    <dbReference type="NCBI Taxonomy" id="3112415"/>
    <lineage>
        <taxon>Bacteria</taxon>
        <taxon>Pseudomonadati</taxon>
        <taxon>Pseudomonadota</taxon>
        <taxon>Gammaproteobacteria</taxon>
        <taxon>Thiotrichales</taxon>
        <taxon>Thiotrichaceae</taxon>
        <taxon>Thiothrix</taxon>
    </lineage>
</organism>
<evidence type="ECO:0000313" key="2">
    <source>
        <dbReference type="Proteomes" id="UP001308005"/>
    </source>
</evidence>
<evidence type="ECO:0000313" key="1">
    <source>
        <dbReference type="EMBL" id="MEB4591272.1"/>
    </source>
</evidence>